<reference evidence="1" key="1">
    <citation type="journal article" date="2014" name="Front. Microbiol.">
        <title>High frequency of phylogenetically diverse reductive dehalogenase-homologous genes in deep subseafloor sedimentary metagenomes.</title>
        <authorList>
            <person name="Kawai M."/>
            <person name="Futagami T."/>
            <person name="Toyoda A."/>
            <person name="Takaki Y."/>
            <person name="Nishi S."/>
            <person name="Hori S."/>
            <person name="Arai W."/>
            <person name="Tsubouchi T."/>
            <person name="Morono Y."/>
            <person name="Uchiyama I."/>
            <person name="Ito T."/>
            <person name="Fujiyama A."/>
            <person name="Inagaki F."/>
            <person name="Takami H."/>
        </authorList>
    </citation>
    <scope>NUCLEOTIDE SEQUENCE</scope>
    <source>
        <strain evidence="1">Expedition CK06-06</strain>
    </source>
</reference>
<proteinExistence type="predicted"/>
<dbReference type="AlphaFoldDB" id="X0TSN5"/>
<dbReference type="EMBL" id="BARS01011552">
    <property type="protein sequence ID" value="GAF91187.1"/>
    <property type="molecule type" value="Genomic_DNA"/>
</dbReference>
<organism evidence="1">
    <name type="scientific">marine sediment metagenome</name>
    <dbReference type="NCBI Taxonomy" id="412755"/>
    <lineage>
        <taxon>unclassified sequences</taxon>
        <taxon>metagenomes</taxon>
        <taxon>ecological metagenomes</taxon>
    </lineage>
</organism>
<name>X0TSN5_9ZZZZ</name>
<protein>
    <submittedName>
        <fullName evidence="1">Uncharacterized protein</fullName>
    </submittedName>
</protein>
<evidence type="ECO:0000313" key="1">
    <source>
        <dbReference type="EMBL" id="GAF91187.1"/>
    </source>
</evidence>
<comment type="caution">
    <text evidence="1">The sequence shown here is derived from an EMBL/GenBank/DDBJ whole genome shotgun (WGS) entry which is preliminary data.</text>
</comment>
<sequence>MTQDNILVLFADLSDEEKVVVLLRAIDIKVPHRTKEDCICLAMGYYREIGVVGGWINK</sequence>
<gene>
    <name evidence="1" type="ORF">S01H1_20969</name>
</gene>
<accession>X0TSN5</accession>